<comment type="caution">
    <text evidence="13">The sequence shown here is derived from an EMBL/GenBank/DDBJ whole genome shotgun (WGS) entry which is preliminary data.</text>
</comment>
<dbReference type="InterPro" id="IPR027417">
    <property type="entry name" value="P-loop_NTPase"/>
</dbReference>
<feature type="binding site" evidence="9">
    <location>
        <begin position="512"/>
        <end position="519"/>
    </location>
    <ligand>
        <name>ATP</name>
        <dbReference type="ChEBI" id="CHEBI:30616"/>
    </ligand>
</feature>
<dbReference type="GO" id="GO:0003777">
    <property type="term" value="F:microtubule motor activity"/>
    <property type="evidence" value="ECO:0007669"/>
    <property type="project" value="InterPro"/>
</dbReference>
<keyword evidence="5 9" id="KW-0067">ATP-binding</keyword>
<dbReference type="OrthoDB" id="3176171at2759"/>
<gene>
    <name evidence="13" type="ORF">C2E20_5204</name>
</gene>
<keyword evidence="7 9" id="KW-0505">Motor protein</keyword>
<feature type="region of interest" description="Disordered" evidence="11">
    <location>
        <begin position="1"/>
        <end position="46"/>
    </location>
</feature>
<keyword evidence="14" id="KW-1185">Reference proteome</keyword>
<dbReference type="Proteomes" id="UP000239649">
    <property type="component" value="Unassembled WGS sequence"/>
</dbReference>
<dbReference type="FunFam" id="3.40.850.10:FF:000065">
    <property type="entry name" value="Kinesin-like protein"/>
    <property type="match status" value="1"/>
</dbReference>
<dbReference type="InterPro" id="IPR001752">
    <property type="entry name" value="Kinesin_motor_dom"/>
</dbReference>
<protein>
    <submittedName>
        <fullName evidence="13">Kinesin-3 isoform X2</fullName>
    </submittedName>
</protein>
<dbReference type="CDD" id="cd01366">
    <property type="entry name" value="KISc_C_terminal"/>
    <property type="match status" value="1"/>
</dbReference>
<evidence type="ECO:0000313" key="13">
    <source>
        <dbReference type="EMBL" id="PSC71436.1"/>
    </source>
</evidence>
<evidence type="ECO:0000256" key="10">
    <source>
        <dbReference type="SAM" id="Coils"/>
    </source>
</evidence>
<evidence type="ECO:0000256" key="4">
    <source>
        <dbReference type="ARBA" id="ARBA00022741"/>
    </source>
</evidence>
<dbReference type="GO" id="GO:0005524">
    <property type="term" value="F:ATP binding"/>
    <property type="evidence" value="ECO:0007669"/>
    <property type="project" value="UniProtKB-UniRule"/>
</dbReference>
<dbReference type="GO" id="GO:0008017">
    <property type="term" value="F:microtubule binding"/>
    <property type="evidence" value="ECO:0007669"/>
    <property type="project" value="InterPro"/>
</dbReference>
<keyword evidence="2" id="KW-0963">Cytoplasm</keyword>
<dbReference type="SUPFAM" id="SSF52540">
    <property type="entry name" value="P-loop containing nucleoside triphosphate hydrolases"/>
    <property type="match status" value="1"/>
</dbReference>
<organism evidence="13 14">
    <name type="scientific">Micractinium conductrix</name>
    <dbReference type="NCBI Taxonomy" id="554055"/>
    <lineage>
        <taxon>Eukaryota</taxon>
        <taxon>Viridiplantae</taxon>
        <taxon>Chlorophyta</taxon>
        <taxon>core chlorophytes</taxon>
        <taxon>Trebouxiophyceae</taxon>
        <taxon>Chlorellales</taxon>
        <taxon>Chlorellaceae</taxon>
        <taxon>Chlorella clade</taxon>
        <taxon>Micractinium</taxon>
    </lineage>
</organism>
<evidence type="ECO:0000256" key="11">
    <source>
        <dbReference type="SAM" id="MobiDB-lite"/>
    </source>
</evidence>
<proteinExistence type="inferred from homology"/>
<evidence type="ECO:0000313" key="14">
    <source>
        <dbReference type="Proteomes" id="UP000239649"/>
    </source>
</evidence>
<feature type="region of interest" description="Disordered" evidence="11">
    <location>
        <begin position="136"/>
        <end position="174"/>
    </location>
</feature>
<keyword evidence="4 9" id="KW-0547">Nucleotide-binding</keyword>
<feature type="coiled-coil region" evidence="10">
    <location>
        <begin position="363"/>
        <end position="404"/>
    </location>
</feature>
<feature type="domain" description="Kinesin motor" evidence="12">
    <location>
        <begin position="418"/>
        <end position="755"/>
    </location>
</feature>
<keyword evidence="6 10" id="KW-0175">Coiled coil</keyword>
<sequence>MRTQAPAGSVSTTRAAPSASVAAPPPAADGSAGPPADGSGWEEVAAETGWTPADCLAHKLSFGKRADAKSKVDALVAHVKRLRSAGWHLHEARDAAAADAADAAERADAEAALRRSDRETSDLALREVQRELGSLAQAARAHETQQAQRQAEVERLQSELSDARSGLREAEEAARGAAAEGKLLREQVESLQGQARSLTDMQTQAQKYNAQLQQYNSKMQGELQAANEALARSQAEKAALTEECAALKGRLTALEEQLAGLAAVGSSAEALRASALEDASRLRGEVAGVAAQRDNAVAEAARLRGELEAARSEVDRFREATGKDVGALEAEKAARGALESRTQAQAELNSNLHEQVILLREQKELSESKLQKSAAEVKKLNAKVKRLEKELVEAERKVVEGEALRKKLHNTIQELKGNIRVFCRVRPPASGEAAEAAPGKPVVAFPAEGDMAGRGLELAQPGGRGGKDGEAHSFGFDKVFAPQASQGKVFEEISQLVQSALDGYKVCIFAYGQTGSGKTHTMMGSPEQPGMIPRAMDQIFATAKELEAQGWRYEMKAAMLEIYNEELRDLLGKGLLPAGKKHAIQHDDKGSTTVSYCEHVDVSTPEGVAALLERAMKARSVAATAMNEQSSRSHMVFMLAIEGANATTGQKARGLLNLIDLAGSERLSRSAVSGERLKETQAINKSLSALGDVIAALGNKEAHVPYRNSKLTFLLQSSLGGASSKTLMFVNVSPSAESAPESLCSLRFAAKVNACEIGTAKRQPTTARQ</sequence>
<feature type="compositionally biased region" description="Basic and acidic residues" evidence="11">
    <location>
        <begin position="151"/>
        <end position="174"/>
    </location>
</feature>
<dbReference type="PANTHER" id="PTHR47972:SF45">
    <property type="entry name" value="PROTEIN CLARET SEGREGATIONAL"/>
    <property type="match status" value="1"/>
</dbReference>
<evidence type="ECO:0000259" key="12">
    <source>
        <dbReference type="PROSITE" id="PS50067"/>
    </source>
</evidence>
<dbReference type="GO" id="GO:0005874">
    <property type="term" value="C:microtubule"/>
    <property type="evidence" value="ECO:0007669"/>
    <property type="project" value="UniProtKB-KW"/>
</dbReference>
<feature type="coiled-coil region" evidence="10">
    <location>
        <begin position="293"/>
        <end position="320"/>
    </location>
</feature>
<name>A0A2P6VBH4_9CHLO</name>
<dbReference type="PRINTS" id="PR00380">
    <property type="entry name" value="KINESINHEAVY"/>
</dbReference>
<dbReference type="InterPro" id="IPR036961">
    <property type="entry name" value="Kinesin_motor_dom_sf"/>
</dbReference>
<dbReference type="Pfam" id="PF00225">
    <property type="entry name" value="Kinesin"/>
    <property type="match status" value="1"/>
</dbReference>
<dbReference type="Gene3D" id="1.10.287.1490">
    <property type="match status" value="1"/>
</dbReference>
<reference evidence="13 14" key="1">
    <citation type="journal article" date="2018" name="Plant J.">
        <title>Genome sequences of Chlorella sorokiniana UTEX 1602 and Micractinium conductrix SAG 241.80: implications to maltose excretion by a green alga.</title>
        <authorList>
            <person name="Arriola M.B."/>
            <person name="Velmurugan N."/>
            <person name="Zhang Y."/>
            <person name="Plunkett M.H."/>
            <person name="Hondzo H."/>
            <person name="Barney B.M."/>
        </authorList>
    </citation>
    <scope>NUCLEOTIDE SEQUENCE [LARGE SCALE GENOMIC DNA]</scope>
    <source>
        <strain evidence="13 14">SAG 241.80</strain>
    </source>
</reference>
<dbReference type="Gene3D" id="3.40.850.10">
    <property type="entry name" value="Kinesin motor domain"/>
    <property type="match status" value="1"/>
</dbReference>
<comment type="similarity">
    <text evidence="9">Belongs to the TRAFAC class myosin-kinesin ATPase superfamily. Kinesin family.</text>
</comment>
<dbReference type="InterPro" id="IPR027640">
    <property type="entry name" value="Kinesin-like_fam"/>
</dbReference>
<evidence type="ECO:0000256" key="2">
    <source>
        <dbReference type="ARBA" id="ARBA00022490"/>
    </source>
</evidence>
<comment type="subcellular location">
    <subcellularLocation>
        <location evidence="1">Cytoplasm</location>
        <location evidence="1">Cytoskeleton</location>
    </subcellularLocation>
</comment>
<evidence type="ECO:0000256" key="9">
    <source>
        <dbReference type="PROSITE-ProRule" id="PRU00283"/>
    </source>
</evidence>
<evidence type="ECO:0000256" key="3">
    <source>
        <dbReference type="ARBA" id="ARBA00022701"/>
    </source>
</evidence>
<dbReference type="GO" id="GO:0090307">
    <property type="term" value="P:mitotic spindle assembly"/>
    <property type="evidence" value="ECO:0007669"/>
    <property type="project" value="UniProtKB-ARBA"/>
</dbReference>
<dbReference type="AlphaFoldDB" id="A0A2P6VBH4"/>
<keyword evidence="8" id="KW-0206">Cytoskeleton</keyword>
<evidence type="ECO:0000256" key="5">
    <source>
        <dbReference type="ARBA" id="ARBA00022840"/>
    </source>
</evidence>
<evidence type="ECO:0000256" key="6">
    <source>
        <dbReference type="ARBA" id="ARBA00023054"/>
    </source>
</evidence>
<dbReference type="PROSITE" id="PS50067">
    <property type="entry name" value="KINESIN_MOTOR_2"/>
    <property type="match status" value="1"/>
</dbReference>
<evidence type="ECO:0000256" key="7">
    <source>
        <dbReference type="ARBA" id="ARBA00023175"/>
    </source>
</evidence>
<dbReference type="GO" id="GO:0007018">
    <property type="term" value="P:microtubule-based movement"/>
    <property type="evidence" value="ECO:0007669"/>
    <property type="project" value="InterPro"/>
</dbReference>
<dbReference type="STRING" id="554055.A0A2P6VBH4"/>
<dbReference type="SMART" id="SM00129">
    <property type="entry name" value="KISc"/>
    <property type="match status" value="1"/>
</dbReference>
<keyword evidence="3" id="KW-0493">Microtubule</keyword>
<evidence type="ECO:0000256" key="1">
    <source>
        <dbReference type="ARBA" id="ARBA00004245"/>
    </source>
</evidence>
<accession>A0A2P6VBH4</accession>
<dbReference type="EMBL" id="LHPF02000015">
    <property type="protein sequence ID" value="PSC71436.1"/>
    <property type="molecule type" value="Genomic_DNA"/>
</dbReference>
<feature type="compositionally biased region" description="Low complexity" evidence="11">
    <location>
        <begin position="15"/>
        <end position="39"/>
    </location>
</feature>
<dbReference type="PANTHER" id="PTHR47972">
    <property type="entry name" value="KINESIN-LIKE PROTEIN KLP-3"/>
    <property type="match status" value="1"/>
</dbReference>
<evidence type="ECO:0000256" key="8">
    <source>
        <dbReference type="ARBA" id="ARBA00023212"/>
    </source>
</evidence>